<dbReference type="InterPro" id="IPR012338">
    <property type="entry name" value="Beta-lactam/transpept-like"/>
</dbReference>
<dbReference type="Proteomes" id="UP001165079">
    <property type="component" value="Unassembled WGS sequence"/>
</dbReference>
<reference evidence="16" key="1">
    <citation type="submission" date="2023-03" db="EMBL/GenBank/DDBJ databases">
        <title>Actinorhabdospora filicis NBRC 111898.</title>
        <authorList>
            <person name="Ichikawa N."/>
            <person name="Sato H."/>
            <person name="Tonouchi N."/>
        </authorList>
    </citation>
    <scope>NUCLEOTIDE SEQUENCE</scope>
    <source>
        <strain evidence="16">NBRC 111898</strain>
    </source>
</reference>
<dbReference type="Gene3D" id="3.40.710.10">
    <property type="entry name" value="DD-peptidase/beta-lactamase superfamily"/>
    <property type="match status" value="1"/>
</dbReference>
<dbReference type="InterPro" id="IPR050396">
    <property type="entry name" value="Glycosyltr_51/Transpeptidase"/>
</dbReference>
<dbReference type="InterPro" id="IPR001460">
    <property type="entry name" value="PCN-bd_Tpept"/>
</dbReference>
<dbReference type="PANTHER" id="PTHR32282">
    <property type="entry name" value="BINDING PROTEIN TRANSPEPTIDASE, PUTATIVE-RELATED"/>
    <property type="match status" value="1"/>
</dbReference>
<feature type="domain" description="PASTA" evidence="15">
    <location>
        <begin position="737"/>
        <end position="801"/>
    </location>
</feature>
<evidence type="ECO:0000256" key="11">
    <source>
        <dbReference type="ARBA" id="ARBA00023316"/>
    </source>
</evidence>
<dbReference type="GO" id="GO:0030288">
    <property type="term" value="C:outer membrane-bounded periplasmic space"/>
    <property type="evidence" value="ECO:0007669"/>
    <property type="project" value="TreeGrafter"/>
</dbReference>
<comment type="catalytic activity">
    <reaction evidence="13">
        <text>[GlcNAc-(1-&gt;4)-Mur2Ac(oyl-L-Ala-gamma-D-Glu-L-Lys-D-Ala-D-Ala)](n)-di-trans,octa-cis-undecaprenyl diphosphate + beta-D-GlcNAc-(1-&gt;4)-Mur2Ac(oyl-L-Ala-gamma-D-Glu-L-Lys-D-Ala-D-Ala)-di-trans,octa-cis-undecaprenyl diphosphate = [GlcNAc-(1-&gt;4)-Mur2Ac(oyl-L-Ala-gamma-D-Glu-L-Lys-D-Ala-D-Ala)](n+1)-di-trans,octa-cis-undecaprenyl diphosphate + di-trans,octa-cis-undecaprenyl diphosphate + H(+)</text>
        <dbReference type="Rhea" id="RHEA:23708"/>
        <dbReference type="Rhea" id="RHEA-COMP:9602"/>
        <dbReference type="Rhea" id="RHEA-COMP:9603"/>
        <dbReference type="ChEBI" id="CHEBI:15378"/>
        <dbReference type="ChEBI" id="CHEBI:58405"/>
        <dbReference type="ChEBI" id="CHEBI:60033"/>
        <dbReference type="ChEBI" id="CHEBI:78435"/>
        <dbReference type="EC" id="2.4.99.28"/>
    </reaction>
</comment>
<evidence type="ECO:0000256" key="14">
    <source>
        <dbReference type="SAM" id="MobiDB-lite"/>
    </source>
</evidence>
<dbReference type="CDD" id="cd06577">
    <property type="entry name" value="PASTA_pknB"/>
    <property type="match status" value="1"/>
</dbReference>
<comment type="catalytic activity">
    <reaction evidence="12">
        <text>Preferential cleavage: (Ac)2-L-Lys-D-Ala-|-D-Ala. Also transpeptidation of peptidyl-alanyl moieties that are N-acyl substituents of D-alanine.</text>
        <dbReference type="EC" id="3.4.16.4"/>
    </reaction>
</comment>
<dbReference type="SMART" id="SM00740">
    <property type="entry name" value="PASTA"/>
    <property type="match status" value="1"/>
</dbReference>
<sequence length="851" mass="92259">MPRDRSLLNNVTSLLVCGLLAGLVVAAAAFPAVAVSGLAAKAGAESFDDLPDELKVEPIPLLTEVLANDGKTLITSFYDESRVNVNSEDVPQVMKDAIIAVEDSRFYQHNGVDPHGVVRALLANSAGGQVQEGASTLTMQYVRNVLKYNAKTDEEIFEATEDTPARKIREMRYAMAIEKELSKDEILSRYLNIAFFGNRAYGIHAAARAYFSKDPKDLTIGEAALIAGLVQAPGAYDPSKEDKTEALTRRDHVLDRMVETKKITKEQADEARNTPLEFKLNPPPSECVEVPQKYNDWGFFCDFLKDWWKKNPAFGSSETERLARLKQGGYKIVTSLDPDLQATAMKAILRDEDKSNHRVLGTVVIEPGTGRVRSMAVNRTYSLDTSKNGPHSDPRLAAKGFKGTYPNTTVPLFTSNDDGVGGYQIGSTAKMFTMVTALEQGMPLNTTFNNKSPYASFKYGAGYDPKGSGTCGQKLPSGEYKWCPKNDNPKWMDIRANMWQGFGRSINTYFAQLIDRLGAEKVIRTWEKMGITWHNNVDKEHATPGCQNLKDFEGNTLQCQEPGTWGSITLGTAATTPMEVANAYATLGAEGKYCKPTPIQELYDRDGNKVAAGDPECQQVISQDVARATTDAARCPVMSNSSTSKCNGGTFSGPLSLPGNRDVAGKTGTTDNGSLWFAGFTPNAALATFHTDPDYVPKEFYVPTAPHYDVSEKILSAAVKDLPEAKFKTPSEQMIVGKDPTDVPSVNCDSVEDATAKMTNRGFKVEVVNGDLSNCPTGTIYAASPGDRAPKGSTIQLLKSSGERPKNPPASGDPDNPGDDDDDGPNLPDCGTWFCPPPNDNNGPGNGHGHG</sequence>
<evidence type="ECO:0000256" key="3">
    <source>
        <dbReference type="ARBA" id="ARBA00022645"/>
    </source>
</evidence>
<keyword evidence="10" id="KW-0511">Multifunctional enzyme</keyword>
<dbReference type="InterPro" id="IPR001264">
    <property type="entry name" value="Glyco_trans_51"/>
</dbReference>
<evidence type="ECO:0000256" key="8">
    <source>
        <dbReference type="ARBA" id="ARBA00022960"/>
    </source>
</evidence>
<dbReference type="Gene3D" id="3.30.10.20">
    <property type="match status" value="1"/>
</dbReference>
<keyword evidence="4" id="KW-0645">Protease</keyword>
<keyword evidence="6" id="KW-0808">Transferase</keyword>
<keyword evidence="3 16" id="KW-0121">Carboxypeptidase</keyword>
<evidence type="ECO:0000256" key="2">
    <source>
        <dbReference type="ARBA" id="ARBA00007739"/>
    </source>
</evidence>
<dbReference type="GO" id="GO:0006508">
    <property type="term" value="P:proteolysis"/>
    <property type="evidence" value="ECO:0007669"/>
    <property type="project" value="UniProtKB-KW"/>
</dbReference>
<dbReference type="InterPro" id="IPR023346">
    <property type="entry name" value="Lysozyme-like_dom_sf"/>
</dbReference>
<dbReference type="PANTHER" id="PTHR32282:SF33">
    <property type="entry name" value="PEPTIDOGLYCAN GLYCOSYLTRANSFERASE"/>
    <property type="match status" value="1"/>
</dbReference>
<dbReference type="Pfam" id="PF00905">
    <property type="entry name" value="Transpeptidase"/>
    <property type="match status" value="1"/>
</dbReference>
<dbReference type="SUPFAM" id="SSF53955">
    <property type="entry name" value="Lysozyme-like"/>
    <property type="match status" value="1"/>
</dbReference>
<evidence type="ECO:0000256" key="1">
    <source>
        <dbReference type="ARBA" id="ARBA00007090"/>
    </source>
</evidence>
<proteinExistence type="inferred from homology"/>
<keyword evidence="17" id="KW-1185">Reference proteome</keyword>
<comment type="similarity">
    <text evidence="2">In the N-terminal section; belongs to the glycosyltransferase 51 family.</text>
</comment>
<dbReference type="Pfam" id="PF00912">
    <property type="entry name" value="Transgly"/>
    <property type="match status" value="1"/>
</dbReference>
<keyword evidence="7" id="KW-0378">Hydrolase</keyword>
<evidence type="ECO:0000256" key="5">
    <source>
        <dbReference type="ARBA" id="ARBA00022676"/>
    </source>
</evidence>
<organism evidence="16 17">
    <name type="scientific">Actinorhabdospora filicis</name>
    <dbReference type="NCBI Taxonomy" id="1785913"/>
    <lineage>
        <taxon>Bacteria</taxon>
        <taxon>Bacillati</taxon>
        <taxon>Actinomycetota</taxon>
        <taxon>Actinomycetes</taxon>
        <taxon>Micromonosporales</taxon>
        <taxon>Micromonosporaceae</taxon>
        <taxon>Actinorhabdospora</taxon>
    </lineage>
</organism>
<keyword evidence="5" id="KW-0328">Glycosyltransferase</keyword>
<dbReference type="GO" id="GO:0008360">
    <property type="term" value="P:regulation of cell shape"/>
    <property type="evidence" value="ECO:0007669"/>
    <property type="project" value="UniProtKB-KW"/>
</dbReference>
<keyword evidence="11" id="KW-0961">Cell wall biogenesis/degradation</keyword>
<dbReference type="GO" id="GO:0009252">
    <property type="term" value="P:peptidoglycan biosynthetic process"/>
    <property type="evidence" value="ECO:0007669"/>
    <property type="project" value="UniProtKB-KW"/>
</dbReference>
<dbReference type="GO" id="GO:0008658">
    <property type="term" value="F:penicillin binding"/>
    <property type="evidence" value="ECO:0007669"/>
    <property type="project" value="InterPro"/>
</dbReference>
<dbReference type="GO" id="GO:0071555">
    <property type="term" value="P:cell wall organization"/>
    <property type="evidence" value="ECO:0007669"/>
    <property type="project" value="UniProtKB-KW"/>
</dbReference>
<comment type="similarity">
    <text evidence="1">In the C-terminal section; belongs to the transpeptidase family.</text>
</comment>
<evidence type="ECO:0000256" key="12">
    <source>
        <dbReference type="ARBA" id="ARBA00034000"/>
    </source>
</evidence>
<evidence type="ECO:0000256" key="13">
    <source>
        <dbReference type="ARBA" id="ARBA00049902"/>
    </source>
</evidence>
<evidence type="ECO:0000256" key="7">
    <source>
        <dbReference type="ARBA" id="ARBA00022801"/>
    </source>
</evidence>
<dbReference type="SUPFAM" id="SSF56601">
    <property type="entry name" value="beta-lactamase/transpeptidase-like"/>
    <property type="match status" value="1"/>
</dbReference>
<dbReference type="InterPro" id="IPR005543">
    <property type="entry name" value="PASTA_dom"/>
</dbReference>
<dbReference type="Gene3D" id="1.10.3810.10">
    <property type="entry name" value="Biosynthetic peptidoglycan transglycosylase-like"/>
    <property type="match status" value="1"/>
</dbReference>
<dbReference type="InterPro" id="IPR036950">
    <property type="entry name" value="PBP_transglycosylase"/>
</dbReference>
<accession>A0A9W6WD15</accession>
<dbReference type="GO" id="GO:0008955">
    <property type="term" value="F:peptidoglycan glycosyltransferase activity"/>
    <property type="evidence" value="ECO:0007669"/>
    <property type="project" value="UniProtKB-EC"/>
</dbReference>
<evidence type="ECO:0000313" key="17">
    <source>
        <dbReference type="Proteomes" id="UP001165079"/>
    </source>
</evidence>
<gene>
    <name evidence="16" type="ORF">Afil01_51820</name>
</gene>
<evidence type="ECO:0000256" key="6">
    <source>
        <dbReference type="ARBA" id="ARBA00022679"/>
    </source>
</evidence>
<comment type="caution">
    <text evidence="16">The sequence shown here is derived from an EMBL/GenBank/DDBJ whole genome shotgun (WGS) entry which is preliminary data.</text>
</comment>
<dbReference type="RefSeq" id="WP_285666430.1">
    <property type="nucleotide sequence ID" value="NZ_BSTX01000004.1"/>
</dbReference>
<evidence type="ECO:0000313" key="16">
    <source>
        <dbReference type="EMBL" id="GLZ80375.1"/>
    </source>
</evidence>
<protein>
    <submittedName>
        <fullName evidence="16">Carboxypeptidase</fullName>
    </submittedName>
</protein>
<evidence type="ECO:0000256" key="9">
    <source>
        <dbReference type="ARBA" id="ARBA00022984"/>
    </source>
</evidence>
<dbReference type="GO" id="GO:0009002">
    <property type="term" value="F:serine-type D-Ala-D-Ala carboxypeptidase activity"/>
    <property type="evidence" value="ECO:0007669"/>
    <property type="project" value="UniProtKB-EC"/>
</dbReference>
<dbReference type="EMBL" id="BSTX01000004">
    <property type="protein sequence ID" value="GLZ80375.1"/>
    <property type="molecule type" value="Genomic_DNA"/>
</dbReference>
<evidence type="ECO:0000256" key="4">
    <source>
        <dbReference type="ARBA" id="ARBA00022670"/>
    </source>
</evidence>
<keyword evidence="8" id="KW-0133">Cell shape</keyword>
<feature type="region of interest" description="Disordered" evidence="14">
    <location>
        <begin position="799"/>
        <end position="851"/>
    </location>
</feature>
<dbReference type="FunFam" id="1.10.3810.10:FF:000001">
    <property type="entry name" value="Penicillin-binding protein 1A"/>
    <property type="match status" value="1"/>
</dbReference>
<keyword evidence="9" id="KW-0573">Peptidoglycan synthesis</keyword>
<dbReference type="AlphaFoldDB" id="A0A9W6WD15"/>
<evidence type="ECO:0000259" key="15">
    <source>
        <dbReference type="SMART" id="SM00740"/>
    </source>
</evidence>
<name>A0A9W6WD15_9ACTN</name>
<evidence type="ECO:0000256" key="10">
    <source>
        <dbReference type="ARBA" id="ARBA00023268"/>
    </source>
</evidence>